<gene>
    <name evidence="2" type="ORF">PP2_033</name>
</gene>
<sequence>MLFMNIALKYGRVFMEEAPADGGAGGGGVTDGAAAAAAAEAEAANAKPEGDGKGAITEPPAKSPGAAEDNGMQAYIDQHQTDNPALSLALGFLRDAGISPTDPAFTKAEVDGDFTLLKAMLATKSLPGTEAMVAILEKTVADHHAAAEAQEAKTTELVGSILGENKDTILDWVRENAETDEKEGINELLAAGGIYARAAAVLMRDAYINAGQTVSAKSAVSKGQVAAAGDSTPLSARDYAQKVQELSKELRGDPRNSPQYAQLTRRREMGRSRGL</sequence>
<feature type="region of interest" description="Disordered" evidence="1">
    <location>
        <begin position="42"/>
        <end position="69"/>
    </location>
</feature>
<evidence type="ECO:0000313" key="3">
    <source>
        <dbReference type="Proteomes" id="UP000223770"/>
    </source>
</evidence>
<reference evidence="2 3" key="1">
    <citation type="journal article" date="2017" name="Arch. Virol.">
        <title>Genomic characterization of bacteriophage vB_PcaP_PP2 infecting Pectobacterium carotovorum subsp. carotovorum, a new member of a proposed genus in the subfamily Autographivirinae.</title>
        <authorList>
            <person name="Lim J.A."/>
            <person name="Heu S."/>
            <person name="Park J."/>
            <person name="Roh E."/>
        </authorList>
    </citation>
    <scope>NUCLEOTIDE SEQUENCE [LARGE SCALE GENOMIC DNA]</scope>
</reference>
<feature type="compositionally biased region" description="Basic and acidic residues" evidence="1">
    <location>
        <begin position="265"/>
        <end position="275"/>
    </location>
</feature>
<evidence type="ECO:0000256" key="1">
    <source>
        <dbReference type="SAM" id="MobiDB-lite"/>
    </source>
</evidence>
<feature type="compositionally biased region" description="Basic and acidic residues" evidence="1">
    <location>
        <begin position="245"/>
        <end position="254"/>
    </location>
</feature>
<proteinExistence type="predicted"/>
<name>A0A1W5P523_9CAUD</name>
<accession>A0A1W5P523</accession>
<dbReference type="EMBL" id="KX756572">
    <property type="protein sequence ID" value="AOT25399.1"/>
    <property type="molecule type" value="Genomic_DNA"/>
</dbReference>
<feature type="region of interest" description="Disordered" evidence="1">
    <location>
        <begin position="244"/>
        <end position="275"/>
    </location>
</feature>
<dbReference type="Proteomes" id="UP000223770">
    <property type="component" value="Segment"/>
</dbReference>
<organism evidence="2 3">
    <name type="scientific">Pectobacterium phage PP2</name>
    <dbReference type="NCBI Taxonomy" id="1897743"/>
    <lineage>
        <taxon>Viruses</taxon>
        <taxon>Duplodnaviria</taxon>
        <taxon>Heunggongvirae</taxon>
        <taxon>Uroviricota</taxon>
        <taxon>Caudoviricetes</taxon>
        <taxon>Autographivirales</taxon>
        <taxon>Autonotataviridae</taxon>
        <taxon>Melnykvirinae</taxon>
        <taxon>Wanjuvirus</taxon>
        <taxon>Wanjuvirus PP2</taxon>
    </lineage>
</organism>
<evidence type="ECO:0000313" key="2">
    <source>
        <dbReference type="EMBL" id="AOT25399.1"/>
    </source>
</evidence>
<protein>
    <submittedName>
        <fullName evidence="2">Scaffolding protein</fullName>
    </submittedName>
</protein>
<keyword evidence="3" id="KW-1185">Reference proteome</keyword>